<dbReference type="Pfam" id="PF00805">
    <property type="entry name" value="Pentapeptide"/>
    <property type="match status" value="1"/>
</dbReference>
<evidence type="ECO:0000313" key="1">
    <source>
        <dbReference type="EMBL" id="RNI32461.1"/>
    </source>
</evidence>
<dbReference type="InterPro" id="IPR001646">
    <property type="entry name" value="5peptide_repeat"/>
</dbReference>
<dbReference type="OrthoDB" id="67652at2"/>
<comment type="caution">
    <text evidence="1">The sequence shown here is derived from an EMBL/GenBank/DDBJ whole genome shotgun (WGS) entry which is preliminary data.</text>
</comment>
<evidence type="ECO:0000313" key="2">
    <source>
        <dbReference type="Proteomes" id="UP000271010"/>
    </source>
</evidence>
<keyword evidence="2" id="KW-1185">Reference proteome</keyword>
<dbReference type="InterPro" id="IPR052949">
    <property type="entry name" value="PA_immunity-related"/>
</dbReference>
<dbReference type="Gene3D" id="2.160.20.80">
    <property type="entry name" value="E3 ubiquitin-protein ligase SopA"/>
    <property type="match status" value="1"/>
</dbReference>
<organism evidence="1 2">
    <name type="scientific">Rufibacter immobilis</name>
    <dbReference type="NCBI Taxonomy" id="1348778"/>
    <lineage>
        <taxon>Bacteria</taxon>
        <taxon>Pseudomonadati</taxon>
        <taxon>Bacteroidota</taxon>
        <taxon>Cytophagia</taxon>
        <taxon>Cytophagales</taxon>
        <taxon>Hymenobacteraceae</taxon>
        <taxon>Rufibacter</taxon>
    </lineage>
</organism>
<reference evidence="1 2" key="1">
    <citation type="submission" date="2018-11" db="EMBL/GenBank/DDBJ databases">
        <title>Rufibacter latericius sp. nov., isolated from water in Baiyang Lake.</title>
        <authorList>
            <person name="Yang Y."/>
        </authorList>
    </citation>
    <scope>NUCLEOTIDE SEQUENCE [LARGE SCALE GENOMIC DNA]</scope>
    <source>
        <strain evidence="1 2">MCC P1</strain>
    </source>
</reference>
<dbReference type="AlphaFoldDB" id="A0A3M9N3T0"/>
<accession>A0A3M9N3T0</accession>
<gene>
    <name evidence="1" type="ORF">EFA69_03820</name>
</gene>
<dbReference type="PANTHER" id="PTHR42999:SF1">
    <property type="entry name" value="PENTAPEPTIDE REPEAT-CONTAINING PROTEIN"/>
    <property type="match status" value="1"/>
</dbReference>
<dbReference type="Pfam" id="PF13599">
    <property type="entry name" value="Pentapeptide_4"/>
    <property type="match status" value="1"/>
</dbReference>
<dbReference type="PANTHER" id="PTHR42999">
    <property type="entry name" value="ANTIBIOTIC RESISTANCE PROTEIN MCBG"/>
    <property type="match status" value="1"/>
</dbReference>
<dbReference type="Proteomes" id="UP000271010">
    <property type="component" value="Unassembled WGS sequence"/>
</dbReference>
<dbReference type="RefSeq" id="WP_123131761.1">
    <property type="nucleotide sequence ID" value="NZ_RJJE01000002.1"/>
</dbReference>
<name>A0A3M9N3T0_9BACT</name>
<sequence length="190" mass="21254">MQELLHENKVFEGITYAGKGISGREFDGCTFKHCDFANSDLSGNSFSECVFDNCNLSMAKLNGSKLQDVTFTNCKLMGVDFSGCHDFLFSVAFKGCTLDYTFFGKKNLKKTLFHSCSIKEANFTDTDLTQATFAQCDLLRTVFERTNLEKADLLTAYNYAFDPEKNRVKKLKISAQGALGLLAKYDLVVK</sequence>
<dbReference type="SUPFAM" id="SSF141571">
    <property type="entry name" value="Pentapeptide repeat-like"/>
    <property type="match status" value="1"/>
</dbReference>
<protein>
    <submittedName>
        <fullName evidence="1">Pentapeptide repeat-containing protein</fullName>
    </submittedName>
</protein>
<dbReference type="EMBL" id="RJJE01000002">
    <property type="protein sequence ID" value="RNI32461.1"/>
    <property type="molecule type" value="Genomic_DNA"/>
</dbReference>
<proteinExistence type="predicted"/>